<organism evidence="2 3">
    <name type="scientific">Paraburkholderia caledonica</name>
    <dbReference type="NCBI Taxonomy" id="134536"/>
    <lineage>
        <taxon>Bacteria</taxon>
        <taxon>Pseudomonadati</taxon>
        <taxon>Pseudomonadota</taxon>
        <taxon>Betaproteobacteria</taxon>
        <taxon>Burkholderiales</taxon>
        <taxon>Burkholderiaceae</taxon>
        <taxon>Paraburkholderia</taxon>
    </lineage>
</organism>
<evidence type="ECO:0000313" key="2">
    <source>
        <dbReference type="EMBL" id="MDP9651524.1"/>
    </source>
</evidence>
<dbReference type="RefSeq" id="WP_392396112.1">
    <property type="nucleotide sequence ID" value="NZ_JAURTK010000022.1"/>
</dbReference>
<name>A0AB73IQY3_9BURK</name>
<accession>A0AB73IQY3</accession>
<dbReference type="EMBL" id="JAURTK010000022">
    <property type="protein sequence ID" value="MDP9651524.1"/>
    <property type="molecule type" value="Genomic_DNA"/>
</dbReference>
<evidence type="ECO:0000256" key="1">
    <source>
        <dbReference type="SAM" id="MobiDB-lite"/>
    </source>
</evidence>
<protein>
    <submittedName>
        <fullName evidence="2">Uncharacterized protein</fullName>
    </submittedName>
</protein>
<proteinExistence type="predicted"/>
<evidence type="ECO:0000313" key="3">
    <source>
        <dbReference type="Proteomes" id="UP001229486"/>
    </source>
</evidence>
<comment type="caution">
    <text evidence="2">The sequence shown here is derived from an EMBL/GenBank/DDBJ whole genome shotgun (WGS) entry which is preliminary data.</text>
</comment>
<sequence>MTTLSSFNLATTLAPTRLTNSVNHAMVVDGDAKRMVALSPSAIVTIPSASGITVLNLNAGRHPERRHADGELGRPTTATR</sequence>
<dbReference type="AlphaFoldDB" id="A0AB73IQY3"/>
<feature type="region of interest" description="Disordered" evidence="1">
    <location>
        <begin position="58"/>
        <end position="80"/>
    </location>
</feature>
<dbReference type="Proteomes" id="UP001229486">
    <property type="component" value="Unassembled WGS sequence"/>
</dbReference>
<reference evidence="2" key="1">
    <citation type="submission" date="2023-07" db="EMBL/GenBank/DDBJ databases">
        <title>Sorghum-associated microbial communities from plants grown in Nebraska, USA.</title>
        <authorList>
            <person name="Schachtman D."/>
        </authorList>
    </citation>
    <scope>NUCLEOTIDE SEQUENCE</scope>
    <source>
        <strain evidence="2">DS1061</strain>
    </source>
</reference>
<gene>
    <name evidence="2" type="ORF">J2793_006999</name>
</gene>